<dbReference type="OrthoDB" id="38045at2759"/>
<keyword evidence="2" id="KW-0285">Flavoprotein</keyword>
<dbReference type="AlphaFoldDB" id="A0A0V0QWG8"/>
<name>A0A0V0QWG8_PSEPJ</name>
<dbReference type="EMBL" id="LDAU01000094">
    <property type="protein sequence ID" value="KRX06599.1"/>
    <property type="molecule type" value="Genomic_DNA"/>
</dbReference>
<gene>
    <name evidence="8" type="ORF">PPERSA_13078</name>
</gene>
<comment type="similarity">
    <text evidence="1">Belongs to the carotenoid/retinoid oxidoreductase family. CrtISO subfamily.</text>
</comment>
<evidence type="ECO:0000256" key="1">
    <source>
        <dbReference type="ARBA" id="ARBA00005855"/>
    </source>
</evidence>
<dbReference type="SUPFAM" id="SSF51905">
    <property type="entry name" value="FAD/NAD(P)-binding domain"/>
    <property type="match status" value="1"/>
</dbReference>
<organism evidence="8 9">
    <name type="scientific">Pseudocohnilembus persalinus</name>
    <name type="common">Ciliate</name>
    <dbReference type="NCBI Taxonomy" id="266149"/>
    <lineage>
        <taxon>Eukaryota</taxon>
        <taxon>Sar</taxon>
        <taxon>Alveolata</taxon>
        <taxon>Ciliophora</taxon>
        <taxon>Intramacronucleata</taxon>
        <taxon>Oligohymenophorea</taxon>
        <taxon>Scuticociliatia</taxon>
        <taxon>Philasterida</taxon>
        <taxon>Pseudocohnilembidae</taxon>
        <taxon>Pseudocohnilembus</taxon>
    </lineage>
</organism>
<evidence type="ECO:0000256" key="5">
    <source>
        <dbReference type="ARBA" id="ARBA00022857"/>
    </source>
</evidence>
<evidence type="ECO:0008006" key="10">
    <source>
        <dbReference type="Google" id="ProtNLM"/>
    </source>
</evidence>
<sequence length="566" mass="65493">MEIIHIIQISILVFLFVIFKKILNYYLLKEKLSKKNKYQEVDVKHKFNQEEIPKKIDYLIIGAGTSGLTAAAVLSKLKYKVLVLESLGKCGGTLHTFGKNKIFEFDTGIHYLGNNKLMRKLLEYICSKPIVWKQYDKFDTVKLGKDTFEFSAPQNSFFGELFQKFPENKNEIQKYIQLSQRAVRLYRWLTIYMFFPKLVQISIEFLLRNLFSDVYGKSTLQVFDEIGISKNKKLAFLLNINVGQMLGANSENTPFILHASYLQPFIKKGQIYPEGGPKQIVQSLMSTIQSNKGVIMMKSKVQKIIVKNNAVTGILVNDIEIPVKNIISSAGIETTRSLLDPDHSKLLENKYTQKNDEIQKEGQDFNTFYMFYGIKSEAIKNPITENTWVLPQNKDYSQLSYDQYLQKYSKSVNLKEIIHFISFPSYKSNPQSETISVTHIGHASRKMVEKYYKQGENKKREEGYKEFKEELEKEMTSVFLENFPQFKDKIEATVVATPLTIQTYYNRKQPYGLALQTQKVFDINHFRETFTYINGLYLTGQDTAYAGVFQAVLMGYISALKASYYL</sequence>
<evidence type="ECO:0000256" key="3">
    <source>
        <dbReference type="ARBA" id="ARBA00022729"/>
    </source>
</evidence>
<keyword evidence="5" id="KW-0521">NADP</keyword>
<keyword evidence="6" id="KW-0520">NAD</keyword>
<evidence type="ECO:0000256" key="4">
    <source>
        <dbReference type="ARBA" id="ARBA00022827"/>
    </source>
</evidence>
<proteinExistence type="inferred from homology"/>
<dbReference type="Pfam" id="PF13450">
    <property type="entry name" value="NAD_binding_8"/>
    <property type="match status" value="1"/>
</dbReference>
<protein>
    <recommendedName>
        <fullName evidence="10">Amine oxidase domain-containing protein</fullName>
    </recommendedName>
</protein>
<dbReference type="Proteomes" id="UP000054937">
    <property type="component" value="Unassembled WGS sequence"/>
</dbReference>
<dbReference type="Gene3D" id="3.50.50.60">
    <property type="entry name" value="FAD/NAD(P)-binding domain"/>
    <property type="match status" value="2"/>
</dbReference>
<accession>A0A0V0QWG8</accession>
<evidence type="ECO:0000256" key="2">
    <source>
        <dbReference type="ARBA" id="ARBA00022630"/>
    </source>
</evidence>
<evidence type="ECO:0000313" key="8">
    <source>
        <dbReference type="EMBL" id="KRX06599.1"/>
    </source>
</evidence>
<dbReference type="OMA" id="THTSLVW"/>
<dbReference type="InterPro" id="IPR052206">
    <property type="entry name" value="Retinol_saturase"/>
</dbReference>
<keyword evidence="9" id="KW-1185">Reference proteome</keyword>
<dbReference type="InterPro" id="IPR036188">
    <property type="entry name" value="FAD/NAD-bd_sf"/>
</dbReference>
<comment type="caution">
    <text evidence="8">The sequence shown here is derived from an EMBL/GenBank/DDBJ whole genome shotgun (WGS) entry which is preliminary data.</text>
</comment>
<feature type="transmembrane region" description="Helical" evidence="7">
    <location>
        <begin position="6"/>
        <end position="28"/>
    </location>
</feature>
<keyword evidence="4" id="KW-0274">FAD</keyword>
<evidence type="ECO:0000256" key="6">
    <source>
        <dbReference type="ARBA" id="ARBA00023027"/>
    </source>
</evidence>
<evidence type="ECO:0000313" key="9">
    <source>
        <dbReference type="Proteomes" id="UP000054937"/>
    </source>
</evidence>
<keyword evidence="7" id="KW-0472">Membrane</keyword>
<keyword evidence="7" id="KW-1133">Transmembrane helix</keyword>
<dbReference type="InParanoid" id="A0A0V0QWG8"/>
<evidence type="ECO:0000256" key="7">
    <source>
        <dbReference type="SAM" id="Phobius"/>
    </source>
</evidence>
<reference evidence="8 9" key="1">
    <citation type="journal article" date="2015" name="Sci. Rep.">
        <title>Genome of the facultative scuticociliatosis pathogen Pseudocohnilembus persalinus provides insight into its virulence through horizontal gene transfer.</title>
        <authorList>
            <person name="Xiong J."/>
            <person name="Wang G."/>
            <person name="Cheng J."/>
            <person name="Tian M."/>
            <person name="Pan X."/>
            <person name="Warren A."/>
            <person name="Jiang C."/>
            <person name="Yuan D."/>
            <person name="Miao W."/>
        </authorList>
    </citation>
    <scope>NUCLEOTIDE SEQUENCE [LARGE SCALE GENOMIC DNA]</scope>
    <source>
        <strain evidence="8">36N120E</strain>
    </source>
</reference>
<keyword evidence="7" id="KW-0812">Transmembrane</keyword>
<keyword evidence="3" id="KW-0732">Signal</keyword>
<dbReference type="PANTHER" id="PTHR46091">
    <property type="entry name" value="BLR7054 PROTEIN"/>
    <property type="match status" value="1"/>
</dbReference>
<dbReference type="PANTHER" id="PTHR46091:SF3">
    <property type="entry name" value="AMINE OXIDASE DOMAIN-CONTAINING PROTEIN"/>
    <property type="match status" value="1"/>
</dbReference>